<sequence length="496" mass="54099">MAVSLQDYSTLEVPDQDVLHRGTSRSEPESSGSSFDDEKFIFSGDSEKQVGAQPGNLDTPESEGLQPRQLIDDGEGSLNTSNQRVRRKWLAGGLAICLMMVVVTIVGAVLGLRSKSNSTSEGHTPTIKSNDSIDVAQAAPNSTIESSSPRRIAALSFCSQRDTSDGVQWTNQTRVYYQDKKGELIEGSVSSVNSTWGARHLGIFPRNGSAIAAAVARPSNKRMISLLYLDEDFILHDHIFTGAIPGAGMVGNWAPGKLVDEKLKVLPSSGLAVLYAQCENCSNTTIIAFQDKNGFIQTGNSSLDGTWSLNQLNNLEPYEGTDLTLIPRPWPQGLMEIDLFYQKKTLNISYASWKPARDNKTAWWNPSDQTYVRHSEIPGTPLSASSSDHSTTTGLVRWIQMLWPSPKGLIVSSWSGNTGNWIGRYANPSVMSNSTFNPVEYGAVAATANGEVFSVIKEGAKEKLRGWKMADDTLNWEDMGDVDLYGAWDSGLSSRD</sequence>
<feature type="transmembrane region" description="Helical" evidence="3">
    <location>
        <begin position="89"/>
        <end position="112"/>
    </location>
</feature>
<keyword evidence="5" id="KW-1185">Reference proteome</keyword>
<evidence type="ECO:0000313" key="4">
    <source>
        <dbReference type="EMBL" id="EPE27910.1"/>
    </source>
</evidence>
<dbReference type="HOGENOM" id="CLU_512853_0_0_1"/>
<dbReference type="EMBL" id="KE145369">
    <property type="protein sequence ID" value="EPE27910.1"/>
    <property type="molecule type" value="Genomic_DNA"/>
</dbReference>
<dbReference type="AlphaFoldDB" id="S3CQD9"/>
<feature type="region of interest" description="Disordered" evidence="2">
    <location>
        <begin position="115"/>
        <end position="142"/>
    </location>
</feature>
<evidence type="ECO:0000256" key="3">
    <source>
        <dbReference type="SAM" id="Phobius"/>
    </source>
</evidence>
<accession>S3CQD9</accession>
<keyword evidence="4" id="KW-0430">Lectin</keyword>
<protein>
    <submittedName>
        <fullName evidence="4">Fucose-specific lectin</fullName>
    </submittedName>
</protein>
<reference evidence="4 5" key="1">
    <citation type="journal article" date="2013" name="BMC Genomics">
        <title>Genomics-driven discovery of the pneumocandin biosynthetic gene cluster in the fungus Glarea lozoyensis.</title>
        <authorList>
            <person name="Chen L."/>
            <person name="Yue Q."/>
            <person name="Zhang X."/>
            <person name="Xiang M."/>
            <person name="Wang C."/>
            <person name="Li S."/>
            <person name="Che Y."/>
            <person name="Ortiz-Lopez F.J."/>
            <person name="Bills G.F."/>
            <person name="Liu X."/>
            <person name="An Z."/>
        </authorList>
    </citation>
    <scope>NUCLEOTIDE SEQUENCE [LARGE SCALE GENOMIC DNA]</scope>
    <source>
        <strain evidence="5">ATCC 20868 / MF5171</strain>
    </source>
</reference>
<dbReference type="GO" id="GO:0030246">
    <property type="term" value="F:carbohydrate binding"/>
    <property type="evidence" value="ECO:0007669"/>
    <property type="project" value="UniProtKB-KW"/>
</dbReference>
<dbReference type="OMA" id="CESIHIF"/>
<feature type="compositionally biased region" description="Basic and acidic residues" evidence="2">
    <location>
        <begin position="36"/>
        <end position="48"/>
    </location>
</feature>
<dbReference type="RefSeq" id="XP_008085269.1">
    <property type="nucleotide sequence ID" value="XM_008087078.1"/>
</dbReference>
<gene>
    <name evidence="4" type="ORF">GLAREA_04701</name>
</gene>
<dbReference type="Gene3D" id="2.120.10.70">
    <property type="entry name" value="Fucose-specific lectin"/>
    <property type="match status" value="1"/>
</dbReference>
<feature type="compositionally biased region" description="Basic and acidic residues" evidence="2">
    <location>
        <begin position="17"/>
        <end position="28"/>
    </location>
</feature>
<dbReference type="Proteomes" id="UP000016922">
    <property type="component" value="Unassembled WGS sequence"/>
</dbReference>
<name>S3CQD9_GLAL2</name>
<keyword evidence="3" id="KW-0812">Transmembrane</keyword>
<dbReference type="STRING" id="1116229.S3CQD9"/>
<dbReference type="InterPro" id="IPR012475">
    <property type="entry name" value="Fungal_lectin"/>
</dbReference>
<keyword evidence="3" id="KW-1133">Transmembrane helix</keyword>
<evidence type="ECO:0000313" key="5">
    <source>
        <dbReference type="Proteomes" id="UP000016922"/>
    </source>
</evidence>
<evidence type="ECO:0000256" key="1">
    <source>
        <dbReference type="ARBA" id="ARBA00009042"/>
    </source>
</evidence>
<dbReference type="KEGG" id="glz:GLAREA_04701"/>
<evidence type="ECO:0000256" key="2">
    <source>
        <dbReference type="SAM" id="MobiDB-lite"/>
    </source>
</evidence>
<feature type="region of interest" description="Disordered" evidence="2">
    <location>
        <begin position="1"/>
        <end position="81"/>
    </location>
</feature>
<keyword evidence="3" id="KW-0472">Membrane</keyword>
<dbReference type="GeneID" id="19463756"/>
<feature type="compositionally biased region" description="Polar residues" evidence="2">
    <location>
        <begin position="115"/>
        <end position="132"/>
    </location>
</feature>
<dbReference type="Pfam" id="PF07938">
    <property type="entry name" value="Fungal_lectin"/>
    <property type="match status" value="1"/>
</dbReference>
<proteinExistence type="inferred from homology"/>
<dbReference type="OrthoDB" id="5396810at2759"/>
<organism evidence="4 5">
    <name type="scientific">Glarea lozoyensis (strain ATCC 20868 / MF5171)</name>
    <dbReference type="NCBI Taxonomy" id="1116229"/>
    <lineage>
        <taxon>Eukaryota</taxon>
        <taxon>Fungi</taxon>
        <taxon>Dikarya</taxon>
        <taxon>Ascomycota</taxon>
        <taxon>Pezizomycotina</taxon>
        <taxon>Leotiomycetes</taxon>
        <taxon>Helotiales</taxon>
        <taxon>Helotiaceae</taxon>
        <taxon>Glarea</taxon>
    </lineage>
</organism>
<dbReference type="SUPFAM" id="SSF89372">
    <property type="entry name" value="Fucose-specific lectin"/>
    <property type="match status" value="1"/>
</dbReference>
<comment type="similarity">
    <text evidence="1">Belongs to the fungal fucose-specific lectin family.</text>
</comment>